<organism evidence="2">
    <name type="scientific">Drosophila melanogaster</name>
    <name type="common">Fruit fly</name>
    <dbReference type="NCBI Taxonomy" id="7227"/>
    <lineage>
        <taxon>Eukaryota</taxon>
        <taxon>Metazoa</taxon>
        <taxon>Ecdysozoa</taxon>
        <taxon>Arthropoda</taxon>
        <taxon>Hexapoda</taxon>
        <taxon>Insecta</taxon>
        <taxon>Pterygota</taxon>
        <taxon>Neoptera</taxon>
        <taxon>Endopterygota</taxon>
        <taxon>Diptera</taxon>
        <taxon>Brachycera</taxon>
        <taxon>Muscomorpha</taxon>
        <taxon>Ephydroidea</taxon>
        <taxon>Drosophilidae</taxon>
        <taxon>Drosophila</taxon>
        <taxon>Sophophora</taxon>
    </lineage>
</organism>
<reference evidence="2" key="1">
    <citation type="journal article" date="2003" name="Genome Biol.">
        <title>An integrated gene annotation and transcriptional profiling approach towards the full gene content of the Drosophila genome.</title>
        <authorList>
            <person name="Hild M."/>
            <person name="Beckmann B."/>
            <person name="Haas S.A."/>
            <person name="Koch B."/>
            <person name="Solovyev V."/>
            <person name="Busold C."/>
            <person name="Fellenberg K."/>
            <person name="Boutros M."/>
            <person name="Vingron M."/>
            <person name="Sauer F."/>
            <person name="Hoheisel J.D."/>
            <person name="Paro R."/>
        </authorList>
    </citation>
    <scope>NUCLEOTIDE SEQUENCE</scope>
</reference>
<sequence>MVFAMGSGDQGIREPGNQRTRGEELAKKARPWPVIFMRMPLTLIVGFVHMDLNGLSPLAQGWASELGESGDFGHILEGSTSRSHGNCYFGYGHSQGIRGALMWSQVSSQRVFKSHYRLKFPYFLPTYDYYFDVDFDICDSERCVHILNIYVSIVNVANTRIE</sequence>
<name>Q6IKY1_DROME</name>
<evidence type="ECO:0000313" key="2">
    <source>
        <dbReference type="EMBL" id="DAA03078.1"/>
    </source>
</evidence>
<evidence type="ECO:0000256" key="1">
    <source>
        <dbReference type="SAM" id="MobiDB-lite"/>
    </source>
</evidence>
<dbReference type="AlphaFoldDB" id="Q6IKY1"/>
<feature type="region of interest" description="Disordered" evidence="1">
    <location>
        <begin position="1"/>
        <end position="24"/>
    </location>
</feature>
<accession>Q6IKY1</accession>
<proteinExistence type="predicted"/>
<dbReference type="EMBL" id="BK002235">
    <property type="protein sequence ID" value="DAA03078.1"/>
    <property type="molecule type" value="Genomic_DNA"/>
</dbReference>
<protein>
    <submittedName>
        <fullName evidence="2">HDC11086</fullName>
    </submittedName>
</protein>
<gene>
    <name evidence="2" type="ORF">HDC11086</name>
</gene>